<keyword evidence="1" id="KW-0812">Transmembrane</keyword>
<evidence type="ECO:0000313" key="2">
    <source>
        <dbReference type="EMBL" id="ODS02689.1"/>
    </source>
</evidence>
<keyword evidence="1" id="KW-1133">Transmembrane helix</keyword>
<proteinExistence type="predicted"/>
<reference evidence="2 3" key="1">
    <citation type="journal article" date="2016" name="Environ. Microbiol.">
        <title>New Methyloceanibacter diversity from North Sea sediments includes methanotroph containing solely the soluble methane monooxygenase.</title>
        <authorList>
            <person name="Vekeman B."/>
            <person name="Kerckhof F.M."/>
            <person name="Cremers G."/>
            <person name="de Vos P."/>
            <person name="Vandamme P."/>
            <person name="Boon N."/>
            <person name="Op den Camp H.J."/>
            <person name="Heylen K."/>
        </authorList>
    </citation>
    <scope>NUCLEOTIDE SEQUENCE [LARGE SCALE GENOMIC DNA]</scope>
    <source>
        <strain evidence="2 3">R-67177</strain>
    </source>
</reference>
<gene>
    <name evidence="2" type="ORF">AUC71_13945</name>
</gene>
<dbReference type="AlphaFoldDB" id="A0A1E3WA57"/>
<sequence length="98" mass="11295">MLEIFVTKQRVSAPRKRFDTNLLRAKHWEMPQPNPGNDPALASAADQEDSPMNVDLWVAALRILAAVLAISVFWPNLFEPRRWARRLDTKADTRRATR</sequence>
<feature type="transmembrane region" description="Helical" evidence="1">
    <location>
        <begin position="56"/>
        <end position="77"/>
    </location>
</feature>
<protein>
    <submittedName>
        <fullName evidence="2">Uncharacterized protein</fullName>
    </submittedName>
</protein>
<keyword evidence="1" id="KW-0472">Membrane</keyword>
<evidence type="ECO:0000313" key="3">
    <source>
        <dbReference type="Proteomes" id="UP000095042"/>
    </source>
</evidence>
<evidence type="ECO:0000256" key="1">
    <source>
        <dbReference type="SAM" id="Phobius"/>
    </source>
</evidence>
<comment type="caution">
    <text evidence="2">The sequence shown here is derived from an EMBL/GenBank/DDBJ whole genome shotgun (WGS) entry which is preliminary data.</text>
</comment>
<keyword evidence="3" id="KW-1185">Reference proteome</keyword>
<name>A0A1E3WA57_9HYPH</name>
<dbReference type="Proteomes" id="UP000095042">
    <property type="component" value="Unassembled WGS sequence"/>
</dbReference>
<organism evidence="2 3">
    <name type="scientific">Methyloceanibacter marginalis</name>
    <dbReference type="NCBI Taxonomy" id="1774971"/>
    <lineage>
        <taxon>Bacteria</taxon>
        <taxon>Pseudomonadati</taxon>
        <taxon>Pseudomonadota</taxon>
        <taxon>Alphaproteobacteria</taxon>
        <taxon>Hyphomicrobiales</taxon>
        <taxon>Hyphomicrobiaceae</taxon>
        <taxon>Methyloceanibacter</taxon>
    </lineage>
</organism>
<accession>A0A1E3WA57</accession>
<dbReference type="EMBL" id="LPWD01000249">
    <property type="protein sequence ID" value="ODS02689.1"/>
    <property type="molecule type" value="Genomic_DNA"/>
</dbReference>